<dbReference type="EMBL" id="MW495044">
    <property type="protein sequence ID" value="QSJ03700.1"/>
    <property type="molecule type" value="Genomic_DNA"/>
</dbReference>
<organism evidence="1 2">
    <name type="scientific">Klebsiella phage vB_KpnP_P184</name>
    <dbReference type="NCBI Taxonomy" id="2806547"/>
    <lineage>
        <taxon>Viruses</taxon>
        <taxon>Duplodnaviria</taxon>
        <taxon>Heunggongvirae</taxon>
        <taxon>Uroviricota</taxon>
        <taxon>Caudoviricetes</taxon>
        <taxon>Schitoviridae</taxon>
        <taxon>Efbeekayvirus</taxon>
        <taxon>Efbeekayvirus P184</taxon>
    </lineage>
</organism>
<dbReference type="GeneID" id="65133522"/>
<dbReference type="RefSeq" id="YP_010114819.1">
    <property type="nucleotide sequence ID" value="NC_055919.1"/>
</dbReference>
<evidence type="ECO:0000313" key="2">
    <source>
        <dbReference type="Proteomes" id="UP000663176"/>
    </source>
</evidence>
<protein>
    <submittedName>
        <fullName evidence="1">Uncharacterized protein</fullName>
    </submittedName>
</protein>
<keyword evidence="2" id="KW-1185">Reference proteome</keyword>
<reference evidence="1" key="1">
    <citation type="submission" date="2021-01" db="EMBL/GenBank/DDBJ databases">
        <authorList>
            <person name="Li S."/>
            <person name="Lin Y."/>
        </authorList>
    </citation>
    <scope>NUCLEOTIDE SEQUENCE</scope>
</reference>
<dbReference type="KEGG" id="vg:65133522"/>
<dbReference type="Proteomes" id="UP000663176">
    <property type="component" value="Segment"/>
</dbReference>
<accession>A0A898K8V0</accession>
<sequence length="78" mass="8449">MGIRAVYDSATKTITDTIDTAGLLASAGKRLAEVADNKAKRFSEMVELKDKAEYISTKKQLENQLAALGVSLNDDDTK</sequence>
<evidence type="ECO:0000313" key="1">
    <source>
        <dbReference type="EMBL" id="QSJ03700.1"/>
    </source>
</evidence>
<name>A0A898K8V0_9CAUD</name>
<proteinExistence type="predicted"/>